<dbReference type="Proteomes" id="UP000243528">
    <property type="component" value="Unassembled WGS sequence"/>
</dbReference>
<evidence type="ECO:0000259" key="1">
    <source>
        <dbReference type="Pfam" id="PF16466"/>
    </source>
</evidence>
<dbReference type="EMBL" id="PYGE01000031">
    <property type="protein sequence ID" value="PSK93030.1"/>
    <property type="molecule type" value="Genomic_DNA"/>
</dbReference>
<keyword evidence="3" id="KW-1185">Reference proteome</keyword>
<dbReference type="InterPro" id="IPR032490">
    <property type="entry name" value="DUF5047"/>
</dbReference>
<organism evidence="2 3">
    <name type="scientific">Haloactinopolyspora alba</name>
    <dbReference type="NCBI Taxonomy" id="648780"/>
    <lineage>
        <taxon>Bacteria</taxon>
        <taxon>Bacillati</taxon>
        <taxon>Actinomycetota</taxon>
        <taxon>Actinomycetes</taxon>
        <taxon>Jiangellales</taxon>
        <taxon>Jiangellaceae</taxon>
        <taxon>Haloactinopolyspora</taxon>
    </lineage>
</organism>
<dbReference type="SUPFAM" id="SSF69279">
    <property type="entry name" value="Phage tail proteins"/>
    <property type="match status" value="1"/>
</dbReference>
<reference evidence="2 3" key="1">
    <citation type="submission" date="2018-03" db="EMBL/GenBank/DDBJ databases">
        <title>Genomic Encyclopedia of Archaeal and Bacterial Type Strains, Phase II (KMG-II): from individual species to whole genera.</title>
        <authorList>
            <person name="Goeker M."/>
        </authorList>
    </citation>
    <scope>NUCLEOTIDE SEQUENCE [LARGE SCALE GENOMIC DNA]</scope>
    <source>
        <strain evidence="2 3">DSM 45211</strain>
    </source>
</reference>
<comment type="caution">
    <text evidence="2">The sequence shown here is derived from an EMBL/GenBank/DDBJ whole genome shotgun (WGS) entry which is preliminary data.</text>
</comment>
<evidence type="ECO:0000313" key="2">
    <source>
        <dbReference type="EMBL" id="PSK93030.1"/>
    </source>
</evidence>
<accession>A0A2P8D728</accession>
<evidence type="ECO:0000313" key="3">
    <source>
        <dbReference type="Proteomes" id="UP000243528"/>
    </source>
</evidence>
<gene>
    <name evidence="2" type="ORF">CLV30_13157</name>
</gene>
<dbReference type="Pfam" id="PF16466">
    <property type="entry name" value="DUF5047"/>
    <property type="match status" value="1"/>
</dbReference>
<sequence length="378" mass="41248">MRPVSDAFLAAVAGSHSMAARARVVETYQESLDPDGTEIPVIGGDVYGDASAAIRHTLDLTTPGYQWDTHADGLITPYGNELFVERGVSLDGVTVEWVGLGYYRMWDPAQDGDSDRPVQIGGRDRMSGIIEGRLEQPVQYPATQTVGDIFLDLVRGIYPSATVTFDDGTDAEQVGRAVVVERKRYEFLRDLAASYGKVFYVAEDGTFRVETPPDPTVPIATLTGGRGGVLLKLSRELSRDGVYNAVVAEGDGTDDKPPVRAVVRDNNPESPTYYYGRYGKVPKFFTSEFLKTDAQCREAARSMLRQNLGLPYSADLSAVPNPALEVLDPVSVRDRDTAEQRTYVIKELTIPLTAAGAMTATMTEQVDYVPDEEGRADA</sequence>
<protein>
    <submittedName>
        <fullName evidence="2">Uncharacterized protein DUF5047</fullName>
    </submittedName>
</protein>
<feature type="domain" description="DUF5047" evidence="1">
    <location>
        <begin position="44"/>
        <end position="171"/>
    </location>
</feature>
<name>A0A2P8D728_9ACTN</name>
<dbReference type="AlphaFoldDB" id="A0A2P8D728"/>
<proteinExistence type="predicted"/>